<dbReference type="RefSeq" id="XP_067076320.1">
    <property type="nucleotide sequence ID" value="XM_067220219.1"/>
</dbReference>
<dbReference type="Gene3D" id="1.25.40.10">
    <property type="entry name" value="Tetratricopeptide repeat domain"/>
    <property type="match status" value="1"/>
</dbReference>
<reference evidence="2" key="1">
    <citation type="submission" date="2016-09" db="EMBL/GenBank/DDBJ databases">
        <authorList>
            <person name="Hebert L."/>
            <person name="Moumen B."/>
        </authorList>
    </citation>
    <scope>NUCLEOTIDE SEQUENCE [LARGE SCALE GENOMIC DNA]</scope>
    <source>
        <strain evidence="2">OVI</strain>
    </source>
</reference>
<dbReference type="VEuPathDB" id="TriTrypDB:TEOVI_000674400"/>
<evidence type="ECO:0000313" key="2">
    <source>
        <dbReference type="EMBL" id="SCU64577.1"/>
    </source>
</evidence>
<protein>
    <submittedName>
        <fullName evidence="2">Pentatricopeptide repeat domain containing protein, putative</fullName>
    </submittedName>
</protein>
<gene>
    <name evidence="2" type="ORF">TEOVI_000674400</name>
</gene>
<keyword evidence="3" id="KW-1185">Reference proteome</keyword>
<sequence length="239" mass="26899">MHPRLSGQGVFPRYGGGWMHQFGHVYALQQELLNAEANNWFRAMELWHTARHEGVAMNVSHYTNILRQCVPPTAWEASLMVLKQMRRENIRPDVVGVGCALAACADANRSEEVEKVFSCFSGKLKLDSICYLALIKAKMSRGGYAEALAVGREQDADGVPFLPHTYTHLLEAAEVADDGEMALELARRMSSEQWPVSDRGREALKKLSTRHHWEEVAEYKQFVAVEDHKLSLPPTLPRG</sequence>
<dbReference type="PANTHER" id="PTHR47936">
    <property type="entry name" value="PPR_LONG DOMAIN-CONTAINING PROTEIN"/>
    <property type="match status" value="1"/>
</dbReference>
<evidence type="ECO:0000256" key="1">
    <source>
        <dbReference type="ARBA" id="ARBA00022737"/>
    </source>
</evidence>
<dbReference type="InterPro" id="IPR002885">
    <property type="entry name" value="PPR_rpt"/>
</dbReference>
<accession>A0A1G4HZ31</accession>
<evidence type="ECO:0000313" key="3">
    <source>
        <dbReference type="Proteomes" id="UP000195570"/>
    </source>
</evidence>
<dbReference type="Pfam" id="PF13812">
    <property type="entry name" value="PPR_3"/>
    <property type="match status" value="1"/>
</dbReference>
<dbReference type="PANTHER" id="PTHR47936:SF1">
    <property type="entry name" value="PENTATRICOPEPTIDE REPEAT-CONTAINING PROTEIN GUN1, CHLOROPLASTIC"/>
    <property type="match status" value="1"/>
</dbReference>
<name>A0A1G4HZ31_TRYEQ</name>
<comment type="caution">
    <text evidence="2">The sequence shown here is derived from an EMBL/GenBank/DDBJ whole genome shotgun (WGS) entry which is preliminary data.</text>
</comment>
<proteinExistence type="predicted"/>
<organism evidence="2 3">
    <name type="scientific">Trypanosoma equiperdum</name>
    <dbReference type="NCBI Taxonomy" id="5694"/>
    <lineage>
        <taxon>Eukaryota</taxon>
        <taxon>Discoba</taxon>
        <taxon>Euglenozoa</taxon>
        <taxon>Kinetoplastea</taxon>
        <taxon>Metakinetoplastina</taxon>
        <taxon>Trypanosomatida</taxon>
        <taxon>Trypanosomatidae</taxon>
        <taxon>Trypanosoma</taxon>
    </lineage>
</organism>
<dbReference type="InterPro" id="IPR011990">
    <property type="entry name" value="TPR-like_helical_dom_sf"/>
</dbReference>
<dbReference type="GeneID" id="92380678"/>
<dbReference type="Proteomes" id="UP000195570">
    <property type="component" value="Unassembled WGS sequence"/>
</dbReference>
<keyword evidence="1" id="KW-0677">Repeat</keyword>
<dbReference type="AlphaFoldDB" id="A0A1G4HZ31"/>
<dbReference type="EMBL" id="CZPT02000087">
    <property type="protein sequence ID" value="SCU64577.1"/>
    <property type="molecule type" value="Genomic_DNA"/>
</dbReference>